<dbReference type="Pfam" id="PF07992">
    <property type="entry name" value="Pyr_redox_2"/>
    <property type="match status" value="1"/>
</dbReference>
<evidence type="ECO:0000313" key="15">
    <source>
        <dbReference type="Proteomes" id="UP000809440"/>
    </source>
</evidence>
<dbReference type="InterPro" id="IPR036188">
    <property type="entry name" value="FAD/NAD-bd_sf"/>
</dbReference>
<evidence type="ECO:0000256" key="1">
    <source>
        <dbReference type="ARBA" id="ARBA00001917"/>
    </source>
</evidence>
<dbReference type="GO" id="GO:0010181">
    <property type="term" value="F:FMN binding"/>
    <property type="evidence" value="ECO:0007669"/>
    <property type="project" value="InterPro"/>
</dbReference>
<dbReference type="EMBL" id="JAFBXF010000017">
    <property type="protein sequence ID" value="MBM2419323.1"/>
    <property type="molecule type" value="Genomic_DNA"/>
</dbReference>
<feature type="domain" description="FAD/NAD(P)-binding" evidence="11">
    <location>
        <begin position="386"/>
        <end position="629"/>
    </location>
</feature>
<dbReference type="GO" id="GO:0016491">
    <property type="term" value="F:oxidoreductase activity"/>
    <property type="evidence" value="ECO:0007669"/>
    <property type="project" value="UniProtKB-KW"/>
</dbReference>
<keyword evidence="8" id="KW-0408">Iron</keyword>
<dbReference type="Gene3D" id="3.20.20.70">
    <property type="entry name" value="Aldolase class I"/>
    <property type="match status" value="1"/>
</dbReference>
<evidence type="ECO:0000256" key="6">
    <source>
        <dbReference type="ARBA" id="ARBA00022723"/>
    </source>
</evidence>
<keyword evidence="5" id="KW-0288">FMN</keyword>
<dbReference type="Pfam" id="PF00724">
    <property type="entry name" value="Oxidored_FMN"/>
    <property type="match status" value="1"/>
</dbReference>
<keyword evidence="7" id="KW-0560">Oxidoreductase</keyword>
<evidence type="ECO:0000256" key="9">
    <source>
        <dbReference type="ARBA" id="ARBA00023014"/>
    </source>
</evidence>
<comment type="similarity">
    <text evidence="3">In the N-terminal section; belongs to the NADH:flavin oxidoreductase/NADH oxidase family.</text>
</comment>
<evidence type="ECO:0000256" key="7">
    <source>
        <dbReference type="ARBA" id="ARBA00023002"/>
    </source>
</evidence>
<dbReference type="Gene3D" id="3.40.50.720">
    <property type="entry name" value="NAD(P)-binding Rossmann-like Domain"/>
    <property type="match status" value="1"/>
</dbReference>
<dbReference type="Proteomes" id="UP000809440">
    <property type="component" value="Unassembled WGS sequence"/>
</dbReference>
<evidence type="ECO:0000256" key="2">
    <source>
        <dbReference type="ARBA" id="ARBA00001966"/>
    </source>
</evidence>
<gene>
    <name evidence="12" type="ORF">JQX41_20210</name>
    <name evidence="13" type="ORF">JQX48_20230</name>
</gene>
<evidence type="ECO:0000313" key="12">
    <source>
        <dbReference type="EMBL" id="MBM2414652.1"/>
    </source>
</evidence>
<keyword evidence="4" id="KW-0285">Flavoprotein</keyword>
<dbReference type="InterPro" id="IPR001155">
    <property type="entry name" value="OxRdtase_FMN_N"/>
</dbReference>
<organism evidence="12 14">
    <name type="scientific">Marivita cryptomonadis</name>
    <dbReference type="NCBI Taxonomy" id="505252"/>
    <lineage>
        <taxon>Bacteria</taxon>
        <taxon>Pseudomonadati</taxon>
        <taxon>Pseudomonadota</taxon>
        <taxon>Alphaproteobacteria</taxon>
        <taxon>Rhodobacterales</taxon>
        <taxon>Roseobacteraceae</taxon>
        <taxon>Marivita</taxon>
    </lineage>
</organism>
<dbReference type="InterPro" id="IPR013785">
    <property type="entry name" value="Aldolase_TIM"/>
</dbReference>
<dbReference type="PANTHER" id="PTHR42917:SF2">
    <property type="entry name" value="2,4-DIENOYL-COA REDUCTASE [(2E)-ENOYL-COA-PRODUCING]"/>
    <property type="match status" value="1"/>
</dbReference>
<evidence type="ECO:0000259" key="11">
    <source>
        <dbReference type="Pfam" id="PF07992"/>
    </source>
</evidence>
<dbReference type="SUPFAM" id="SSF51971">
    <property type="entry name" value="Nucleotide-binding domain"/>
    <property type="match status" value="1"/>
</dbReference>
<evidence type="ECO:0000259" key="10">
    <source>
        <dbReference type="Pfam" id="PF00724"/>
    </source>
</evidence>
<dbReference type="Gene3D" id="3.50.50.60">
    <property type="entry name" value="FAD/NAD(P)-binding domain"/>
    <property type="match status" value="1"/>
</dbReference>
<dbReference type="InterPro" id="IPR023753">
    <property type="entry name" value="FAD/NAD-binding_dom"/>
</dbReference>
<evidence type="ECO:0000313" key="13">
    <source>
        <dbReference type="EMBL" id="MBM2419323.1"/>
    </source>
</evidence>
<evidence type="ECO:0000256" key="4">
    <source>
        <dbReference type="ARBA" id="ARBA00022630"/>
    </source>
</evidence>
<accession>A0A9Q2PF75</accession>
<dbReference type="SUPFAM" id="SSF51395">
    <property type="entry name" value="FMN-linked oxidoreductases"/>
    <property type="match status" value="1"/>
</dbReference>
<comment type="cofactor">
    <cofactor evidence="1">
        <name>FMN</name>
        <dbReference type="ChEBI" id="CHEBI:58210"/>
    </cofactor>
</comment>
<dbReference type="InterPro" id="IPR051793">
    <property type="entry name" value="NADH:flavin_oxidoreductase"/>
</dbReference>
<dbReference type="EMBL" id="JAFBXE010000017">
    <property type="protein sequence ID" value="MBM2414652.1"/>
    <property type="molecule type" value="Genomic_DNA"/>
</dbReference>
<evidence type="ECO:0000256" key="3">
    <source>
        <dbReference type="ARBA" id="ARBA00011048"/>
    </source>
</evidence>
<evidence type="ECO:0000313" key="14">
    <source>
        <dbReference type="Proteomes" id="UP000755667"/>
    </source>
</evidence>
<dbReference type="RefSeq" id="WP_138487583.1">
    <property type="nucleotide sequence ID" value="NZ_JAFBWU010000017.1"/>
</dbReference>
<dbReference type="Proteomes" id="UP000755667">
    <property type="component" value="Unassembled WGS sequence"/>
</dbReference>
<proteinExistence type="inferred from homology"/>
<keyword evidence="6" id="KW-0479">Metal-binding</keyword>
<dbReference type="GO" id="GO:0051536">
    <property type="term" value="F:iron-sulfur cluster binding"/>
    <property type="evidence" value="ECO:0007669"/>
    <property type="project" value="UniProtKB-KW"/>
</dbReference>
<sequence>MTAYPLLGSPLQLGPKTARNRIWMTAHATLLVKDHLFTEAHIAYYVARAKGGAAVITMEAMASHPTTQPYKGKAFAFDPRMVPEYAKLAEAVHEHGTLLLSQPWHRGRQTNSVTNGLPVWAPSAIPCGVYREMPHVMTGKDIAEIIEGYRLSARYSREGGLDGVEVHGMSHGYLLNQFLSPATNLRNDAYGGSLEDRMRIVMEILQACREELGPDMIMGMRLNSDDGHEGGLRPNDWADLAAEFEATGLIDYISLSHGTYINRMLIYPTAPEKHGFQLDATATVKARLKIPVVGVGRIVDPGEAEAYLTEGKLDFVGMARALVSDARWGAKALSGEGDKIRPCVGANWCMSTIFAQAPIGCIHNPSAGRELELDEDTLEPAETPRKVVVVGGGPGGMRAAWTLARRGHAVTLYEARQRLGGQVRWWAKADSRTELVGIVDWLEARLGDEDIDIRLNTRATEADLAGFDAVVIATGSTGLRHGWTMLRPEKWGGDPLPGADLPHVMAYSELLETDPVVGKRVVVFDTMGGRQGAVTAEYLTQRGAQVFFVTQLGQPSPDLAASRDWGKVHGMLRRAGVTFYVDRELTEITPNSVTMRDLYTGETETLGKIESVVMVQGGSANDALFHALGDSVETHLIGDAMSARRVNDAIKEGELAARKI</sequence>
<feature type="domain" description="NADH:flavin oxidoreductase/NADH oxidase N-terminal" evidence="10">
    <location>
        <begin position="9"/>
        <end position="334"/>
    </location>
</feature>
<dbReference type="AlphaFoldDB" id="A0A9Q2PF75"/>
<protein>
    <submittedName>
        <fullName evidence="12">FAD-dependent oxidoreductase</fullName>
    </submittedName>
</protein>
<keyword evidence="9" id="KW-0411">Iron-sulfur</keyword>
<name>A0A9Q2PF75_9RHOB</name>
<dbReference type="PRINTS" id="PR00419">
    <property type="entry name" value="ADXRDTASE"/>
</dbReference>
<reference evidence="12 15" key="1">
    <citation type="submission" date="2021-01" db="EMBL/GenBank/DDBJ databases">
        <title>Diatom-associated Roseobacters Show Island Model of Population Structure.</title>
        <authorList>
            <person name="Qu L."/>
            <person name="Feng X."/>
            <person name="Chen Y."/>
            <person name="Li L."/>
            <person name="Wang X."/>
            <person name="Hu Z."/>
            <person name="Wang H."/>
            <person name="Luo H."/>
        </authorList>
    </citation>
    <scope>NUCLEOTIDE SEQUENCE</scope>
    <source>
        <strain evidence="13 15">CC28-63</strain>
        <strain evidence="12">CC28-69</strain>
    </source>
</reference>
<comment type="caution">
    <text evidence="12">The sequence shown here is derived from an EMBL/GenBank/DDBJ whole genome shotgun (WGS) entry which is preliminary data.</text>
</comment>
<evidence type="ECO:0000256" key="5">
    <source>
        <dbReference type="ARBA" id="ARBA00022643"/>
    </source>
</evidence>
<keyword evidence="15" id="KW-1185">Reference proteome</keyword>
<evidence type="ECO:0000256" key="8">
    <source>
        <dbReference type="ARBA" id="ARBA00023004"/>
    </source>
</evidence>
<comment type="cofactor">
    <cofactor evidence="2">
        <name>[4Fe-4S] cluster</name>
        <dbReference type="ChEBI" id="CHEBI:49883"/>
    </cofactor>
</comment>
<dbReference type="PANTHER" id="PTHR42917">
    <property type="entry name" value="2,4-DIENOYL-COA REDUCTASE"/>
    <property type="match status" value="1"/>
</dbReference>
<dbReference type="GO" id="GO:0046872">
    <property type="term" value="F:metal ion binding"/>
    <property type="evidence" value="ECO:0007669"/>
    <property type="project" value="UniProtKB-KW"/>
</dbReference>